<evidence type="ECO:0000256" key="4">
    <source>
        <dbReference type="ARBA" id="ARBA00023242"/>
    </source>
</evidence>
<dbReference type="InterPro" id="IPR040007">
    <property type="entry name" value="Tho2"/>
</dbReference>
<feature type="compositionally biased region" description="Basic and acidic residues" evidence="7">
    <location>
        <begin position="817"/>
        <end position="826"/>
    </location>
</feature>
<dbReference type="InterPro" id="IPR021726">
    <property type="entry name" value="THO_THOC2_N"/>
</dbReference>
<evidence type="ECO:0000256" key="2">
    <source>
        <dbReference type="ARBA" id="ARBA00007857"/>
    </source>
</evidence>
<dbReference type="InterPro" id="IPR032302">
    <property type="entry name" value="THOC2_N"/>
</dbReference>
<evidence type="ECO:0000256" key="6">
    <source>
        <dbReference type="SAM" id="Coils"/>
    </source>
</evidence>
<dbReference type="InterPro" id="IPR021418">
    <property type="entry name" value="THO_THOC2_C"/>
</dbReference>
<dbReference type="GO" id="GO:0006406">
    <property type="term" value="P:mRNA export from nucleus"/>
    <property type="evidence" value="ECO:0007669"/>
    <property type="project" value="InterPro"/>
</dbReference>
<dbReference type="Pfam" id="PF16134">
    <property type="entry name" value="THOC2_N"/>
    <property type="match status" value="1"/>
</dbReference>
<organism evidence="11 12">
    <name type="scientific">Dracunculus medinensis</name>
    <name type="common">Guinea worm</name>
    <dbReference type="NCBI Taxonomy" id="318479"/>
    <lineage>
        <taxon>Eukaryota</taxon>
        <taxon>Metazoa</taxon>
        <taxon>Ecdysozoa</taxon>
        <taxon>Nematoda</taxon>
        <taxon>Chromadorea</taxon>
        <taxon>Rhabditida</taxon>
        <taxon>Spirurina</taxon>
        <taxon>Dracunculoidea</taxon>
        <taxon>Dracunculidae</taxon>
        <taxon>Dracunculus</taxon>
    </lineage>
</organism>
<comment type="similarity">
    <text evidence="2">Belongs to the THOC2 family.</text>
</comment>
<dbReference type="GO" id="GO:0003729">
    <property type="term" value="F:mRNA binding"/>
    <property type="evidence" value="ECO:0007669"/>
    <property type="project" value="TreeGrafter"/>
</dbReference>
<protein>
    <recommendedName>
        <fullName evidence="3">THO complex subunit 2</fullName>
    </recommendedName>
</protein>
<dbReference type="PANTHER" id="PTHR21597">
    <property type="entry name" value="THO2 PROTEIN"/>
    <property type="match status" value="1"/>
</dbReference>
<dbReference type="Proteomes" id="UP000038040">
    <property type="component" value="Unplaced"/>
</dbReference>
<dbReference type="WBParaSite" id="DME_0000792201-mRNA-1">
    <property type="protein sequence ID" value="DME_0000792201-mRNA-1"/>
    <property type="gene ID" value="DME_0000792201"/>
</dbReference>
<keyword evidence="6" id="KW-0175">Coiled coil</keyword>
<comment type="subcellular location">
    <subcellularLocation>
        <location evidence="1">Nucleus</location>
    </subcellularLocation>
</comment>
<reference evidence="12" key="1">
    <citation type="submission" date="2016-04" db="UniProtKB">
        <authorList>
            <consortium name="WormBaseParasite"/>
        </authorList>
    </citation>
    <scope>IDENTIFICATION</scope>
</reference>
<name>A0A0N4UJS0_DRAME</name>
<accession>A0A0N4UJS0</accession>
<feature type="region of interest" description="Disordered" evidence="7">
    <location>
        <begin position="807"/>
        <end position="826"/>
    </location>
</feature>
<feature type="coiled-coil region" evidence="6">
    <location>
        <begin position="505"/>
        <end position="554"/>
    </location>
</feature>
<evidence type="ECO:0000259" key="10">
    <source>
        <dbReference type="Pfam" id="PF16134"/>
    </source>
</evidence>
<dbReference type="Pfam" id="PF11262">
    <property type="entry name" value="Tho2"/>
    <property type="match status" value="1"/>
</dbReference>
<dbReference type="AlphaFoldDB" id="A0A0N4UJS0"/>
<evidence type="ECO:0000256" key="5">
    <source>
        <dbReference type="ARBA" id="ARBA00047033"/>
    </source>
</evidence>
<evidence type="ECO:0000256" key="7">
    <source>
        <dbReference type="SAM" id="MobiDB-lite"/>
    </source>
</evidence>
<evidence type="ECO:0000313" key="11">
    <source>
        <dbReference type="Proteomes" id="UP000038040"/>
    </source>
</evidence>
<keyword evidence="4" id="KW-0539">Nucleus</keyword>
<dbReference type="GO" id="GO:0006397">
    <property type="term" value="P:mRNA processing"/>
    <property type="evidence" value="ECO:0007669"/>
    <property type="project" value="InterPro"/>
</dbReference>
<dbReference type="Pfam" id="PF11732">
    <property type="entry name" value="Thoc2"/>
    <property type="match status" value="1"/>
</dbReference>
<dbReference type="GO" id="GO:0000445">
    <property type="term" value="C:THO complex part of transcription export complex"/>
    <property type="evidence" value="ECO:0007669"/>
    <property type="project" value="TreeGrafter"/>
</dbReference>
<sequence>LLNLNFCRKCKYKLGEAIPSTAVIHTLSLEIVGSWSELASVILPVLYYVGPMIAYRPKAVVKLVRLMAVFFEEKTRDPDLIKLTHSDAISNAFIDAADEVLIPSLSLSGGNCALSEELWNLVSHFSYVIRYRMYSRWKTVHTSRHPQINICRGKTFGMTRYVVKRLSKETVRMMGRQLGKLCHMHPAVVFDYILDQIQTFENLIEPVVESIRFLSNLEYDILSFCLIEHLASPDKQQLKASDGTLSPWLQSLATFIGNVFMRYNMELTGVLQYVANQLKNGKSFDLLVLREIIQNMSGIESTTGLTNDQIEALAGGETLRQEAGSFSVVRSNKRATIRLREALFREHLIVGLSILTAQQRQCIVYEESSDIPLKLAGQMLDQCQETMVQFGSFLRSSIRQEDYCSRMPSAPELIEKYHLSIDAAFFLSRSTRYSIKIEEHYVMLMDLKQNWILLFEIFSEAFHEVIADLEIKLKLLIPDHLWNDISTKIFVLFWMLTMYDINTPKAAYERELQRSRRAINAVSEAAEMSKTKRAKEEEQLKNLEKKLNDELRKQFDHVDRILTIFRNDKELLFADCTPKSRGAQMARFLQSCIIPRAIFTDFDATYCARFVHLLHQQRTGFFQTVFFFDKLFNDIGIILATLSENEANCFGRFVSLILETVQKWHSDRSIFDKECYRFPGFMTKLHVRNAENTGDSSNDGMSYESYRTLCHKWQYRMTRSCIGILDGSGYILLRNCLIVMIKVLPYFPLIENHITTIEKSVVKVRDAEKGSRDDISLMAASYLGHLKMRKTQVFTEAQFHNRLEPVKKPNRAVPKPSDTKKSVLKGSEVHLNENAQNNIKSDEATIFDVKKEIYINVDTRKRAVDSSDSPLKKKQKGEVETSPQSLPRSVRHFHILLISDNNSDAKLHYELELKGKK</sequence>
<evidence type="ECO:0000256" key="3">
    <source>
        <dbReference type="ARBA" id="ARBA00019596"/>
    </source>
</evidence>
<feature type="domain" description="THO complex subunitTHOC2 N-terminal" evidence="9">
    <location>
        <begin position="178"/>
        <end position="253"/>
    </location>
</feature>
<evidence type="ECO:0000313" key="12">
    <source>
        <dbReference type="WBParaSite" id="DME_0000792201-mRNA-1"/>
    </source>
</evidence>
<proteinExistence type="inferred from homology"/>
<comment type="subunit">
    <text evidence="5">Component of the THO subcomplex, which is composed of THOC1, THOC2, THOC3, THOC5, THOC6 and THOC7. The THO subcomplex interacts with DDX39B to form the THO-DDX39B complex which multimerizes into a 28-subunit tetrameric assembly. Component of the transcription/export (TREX) complex at least composed of ALYREF/THOC4, DDX39B, SARNP/CIP29, CHTOP and the THO subcomplex; in the complex interacts with THOC1, THOC3, THOC5, THOC7 and DDX39B. TREX seems to have a dynamic structure involving ATP-dependent remodeling. Interacts with POLDIP3 and ZC3H11A.</text>
</comment>
<evidence type="ECO:0000259" key="8">
    <source>
        <dbReference type="Pfam" id="PF11262"/>
    </source>
</evidence>
<feature type="domain" description="THO complex subunitTHOC2 C-terminal" evidence="8">
    <location>
        <begin position="482"/>
        <end position="786"/>
    </location>
</feature>
<evidence type="ECO:0000256" key="1">
    <source>
        <dbReference type="ARBA" id="ARBA00004123"/>
    </source>
</evidence>
<dbReference type="PANTHER" id="PTHR21597:SF0">
    <property type="entry name" value="THO COMPLEX SUBUNIT 2"/>
    <property type="match status" value="1"/>
</dbReference>
<feature type="domain" description="THO complex subunit 2 N-terminal" evidence="10">
    <location>
        <begin position="29"/>
        <end position="176"/>
    </location>
</feature>
<evidence type="ECO:0000259" key="9">
    <source>
        <dbReference type="Pfam" id="PF11732"/>
    </source>
</evidence>
<feature type="region of interest" description="Disordered" evidence="7">
    <location>
        <begin position="864"/>
        <end position="886"/>
    </location>
</feature>